<name>A0AAP2DF52_9BACT</name>
<dbReference type="GO" id="GO:0003700">
    <property type="term" value="F:DNA-binding transcription factor activity"/>
    <property type="evidence" value="ECO:0007669"/>
    <property type="project" value="InterPro"/>
</dbReference>
<dbReference type="PANTHER" id="PTHR43280:SF29">
    <property type="entry name" value="ARAC-FAMILY TRANSCRIPTIONAL REGULATOR"/>
    <property type="match status" value="1"/>
</dbReference>
<feature type="transmembrane region" description="Helical" evidence="4">
    <location>
        <begin position="208"/>
        <end position="226"/>
    </location>
</feature>
<dbReference type="PRINTS" id="PR00032">
    <property type="entry name" value="HTHARAC"/>
</dbReference>
<dbReference type="PROSITE" id="PS01124">
    <property type="entry name" value="HTH_ARAC_FAMILY_2"/>
    <property type="match status" value="1"/>
</dbReference>
<evidence type="ECO:0000256" key="3">
    <source>
        <dbReference type="ARBA" id="ARBA00023163"/>
    </source>
</evidence>
<protein>
    <submittedName>
        <fullName evidence="6">AraC family transcriptional regulator</fullName>
    </submittedName>
</protein>
<keyword evidence="4" id="KW-0472">Membrane</keyword>
<dbReference type="Pfam" id="PF12833">
    <property type="entry name" value="HTH_18"/>
    <property type="match status" value="1"/>
</dbReference>
<feature type="transmembrane region" description="Helical" evidence="4">
    <location>
        <begin position="178"/>
        <end position="202"/>
    </location>
</feature>
<evidence type="ECO:0000313" key="7">
    <source>
        <dbReference type="Proteomes" id="UP001319200"/>
    </source>
</evidence>
<dbReference type="InterPro" id="IPR018062">
    <property type="entry name" value="HTH_AraC-typ_CS"/>
</dbReference>
<feature type="transmembrane region" description="Helical" evidence="4">
    <location>
        <begin position="102"/>
        <end position="124"/>
    </location>
</feature>
<dbReference type="PANTHER" id="PTHR43280">
    <property type="entry name" value="ARAC-FAMILY TRANSCRIPTIONAL REGULATOR"/>
    <property type="match status" value="1"/>
</dbReference>
<evidence type="ECO:0000256" key="1">
    <source>
        <dbReference type="ARBA" id="ARBA00023015"/>
    </source>
</evidence>
<dbReference type="InterPro" id="IPR009057">
    <property type="entry name" value="Homeodomain-like_sf"/>
</dbReference>
<proteinExistence type="predicted"/>
<evidence type="ECO:0000256" key="4">
    <source>
        <dbReference type="SAM" id="Phobius"/>
    </source>
</evidence>
<evidence type="ECO:0000313" key="6">
    <source>
        <dbReference type="EMBL" id="MBT1695358.1"/>
    </source>
</evidence>
<dbReference type="EMBL" id="JAHESF010000001">
    <property type="protein sequence ID" value="MBT1695358.1"/>
    <property type="molecule type" value="Genomic_DNA"/>
</dbReference>
<dbReference type="SUPFAM" id="SSF46689">
    <property type="entry name" value="Homeodomain-like"/>
    <property type="match status" value="1"/>
</dbReference>
<dbReference type="GO" id="GO:0043565">
    <property type="term" value="F:sequence-specific DNA binding"/>
    <property type="evidence" value="ECO:0007669"/>
    <property type="project" value="InterPro"/>
</dbReference>
<keyword evidence="2" id="KW-0238">DNA-binding</keyword>
<accession>A0AAP2DF52</accession>
<dbReference type="InterPro" id="IPR018060">
    <property type="entry name" value="HTH_AraC"/>
</dbReference>
<dbReference type="RefSeq" id="WP_254158927.1">
    <property type="nucleotide sequence ID" value="NZ_JAHESF010000001.1"/>
</dbReference>
<feature type="transmembrane region" description="Helical" evidence="4">
    <location>
        <begin position="38"/>
        <end position="56"/>
    </location>
</feature>
<keyword evidence="3" id="KW-0804">Transcription</keyword>
<gene>
    <name evidence="6" type="ORF">KK083_00630</name>
</gene>
<keyword evidence="4" id="KW-0812">Transmembrane</keyword>
<keyword evidence="4" id="KW-1133">Transmembrane helix</keyword>
<dbReference type="Gene3D" id="1.10.10.60">
    <property type="entry name" value="Homeodomain-like"/>
    <property type="match status" value="2"/>
</dbReference>
<feature type="domain" description="HTH araC/xylS-type" evidence="5">
    <location>
        <begin position="261"/>
        <end position="365"/>
    </location>
</feature>
<feature type="transmembrane region" description="Helical" evidence="4">
    <location>
        <begin position="136"/>
        <end position="157"/>
    </location>
</feature>
<feature type="transmembrane region" description="Helical" evidence="4">
    <location>
        <begin position="68"/>
        <end position="90"/>
    </location>
</feature>
<sequence>MPVLEQLSLVVIYAGIVQGLFVAFLLNSRVVRRSRANVFLSVLLIALSFSIAHTVFAGRVVTHLSVRVYSIGDPTFLLIAPLIWFYVLELTGKRVRPGWRTLLHFLPFLLVIAFSLTFGALKLAPFPNRGHWRPNVVFWTMVLLQFSCYQFFIHKRWIRSREIMQHEVSNMEDVNISWVRFFMGVFLLVNAFFLFSLFATIHLQGGEWLWRSVALTFSLSIFALGYKGILQKEIFDTRHQEEQEPPELKVSPTPKDESLIRQVTGFMEERKPYLDPELTLSMLARELNMSRSQLSQLINDGIGDNFYDFVNKYRVEEVKKLMADPKFSNYNVLGLALEAGFKSKSTFNLIFKRFTGLTPTEYRKNRNQD</sequence>
<reference evidence="6 7" key="1">
    <citation type="submission" date="2021-05" db="EMBL/GenBank/DDBJ databases">
        <title>A Polyphasic approach of four new species of the genus Ohtaekwangia: Ohtaekwangia histidinii sp. nov., Ohtaekwangia cretensis sp. nov., Ohtaekwangia indiensis sp. nov., Ohtaekwangia reichenbachii sp. nov. from diverse environment.</title>
        <authorList>
            <person name="Octaviana S."/>
        </authorList>
    </citation>
    <scope>NUCLEOTIDE SEQUENCE [LARGE SCALE GENOMIC DNA]</scope>
    <source>
        <strain evidence="6 7">PWU4</strain>
    </source>
</reference>
<dbReference type="AlphaFoldDB" id="A0AAP2DF52"/>
<comment type="caution">
    <text evidence="6">The sequence shown here is derived from an EMBL/GenBank/DDBJ whole genome shotgun (WGS) entry which is preliminary data.</text>
</comment>
<evidence type="ECO:0000256" key="2">
    <source>
        <dbReference type="ARBA" id="ARBA00023125"/>
    </source>
</evidence>
<dbReference type="PROSITE" id="PS00041">
    <property type="entry name" value="HTH_ARAC_FAMILY_1"/>
    <property type="match status" value="1"/>
</dbReference>
<keyword evidence="7" id="KW-1185">Reference proteome</keyword>
<dbReference type="Proteomes" id="UP001319200">
    <property type="component" value="Unassembled WGS sequence"/>
</dbReference>
<keyword evidence="1" id="KW-0805">Transcription regulation</keyword>
<feature type="transmembrane region" description="Helical" evidence="4">
    <location>
        <begin position="6"/>
        <end position="26"/>
    </location>
</feature>
<dbReference type="InterPro" id="IPR020449">
    <property type="entry name" value="Tscrpt_reg_AraC-type_HTH"/>
</dbReference>
<dbReference type="SMART" id="SM00342">
    <property type="entry name" value="HTH_ARAC"/>
    <property type="match status" value="1"/>
</dbReference>
<organism evidence="6 7">
    <name type="scientific">Chryseosolibacter histidini</name>
    <dbReference type="NCBI Taxonomy" id="2782349"/>
    <lineage>
        <taxon>Bacteria</taxon>
        <taxon>Pseudomonadati</taxon>
        <taxon>Bacteroidota</taxon>
        <taxon>Cytophagia</taxon>
        <taxon>Cytophagales</taxon>
        <taxon>Chryseotaleaceae</taxon>
        <taxon>Chryseosolibacter</taxon>
    </lineage>
</organism>
<evidence type="ECO:0000259" key="5">
    <source>
        <dbReference type="PROSITE" id="PS01124"/>
    </source>
</evidence>